<keyword evidence="3 5" id="KW-1133">Transmembrane helix</keyword>
<evidence type="ECO:0000259" key="6">
    <source>
        <dbReference type="PROSITE" id="PS50850"/>
    </source>
</evidence>
<dbReference type="EMBL" id="FNDJ01000008">
    <property type="protein sequence ID" value="SDJ07824.1"/>
    <property type="molecule type" value="Genomic_DNA"/>
</dbReference>
<accession>A0A1G8QSW3</accession>
<feature type="transmembrane region" description="Helical" evidence="5">
    <location>
        <begin position="290"/>
        <end position="309"/>
    </location>
</feature>
<dbReference type="PANTHER" id="PTHR23534">
    <property type="entry name" value="MFS PERMEASE"/>
    <property type="match status" value="1"/>
</dbReference>
<evidence type="ECO:0000256" key="4">
    <source>
        <dbReference type="ARBA" id="ARBA00023136"/>
    </source>
</evidence>
<dbReference type="AlphaFoldDB" id="A0A1G8QSW3"/>
<evidence type="ECO:0000313" key="8">
    <source>
        <dbReference type="Proteomes" id="UP000199202"/>
    </source>
</evidence>
<dbReference type="GO" id="GO:0005886">
    <property type="term" value="C:plasma membrane"/>
    <property type="evidence" value="ECO:0007669"/>
    <property type="project" value="UniProtKB-SubCell"/>
</dbReference>
<dbReference type="InterPro" id="IPR036259">
    <property type="entry name" value="MFS_trans_sf"/>
</dbReference>
<feature type="transmembrane region" description="Helical" evidence="5">
    <location>
        <begin position="57"/>
        <end position="77"/>
    </location>
</feature>
<proteinExistence type="predicted"/>
<feature type="transmembrane region" description="Helical" evidence="5">
    <location>
        <begin position="219"/>
        <end position="245"/>
    </location>
</feature>
<dbReference type="InterPro" id="IPR020846">
    <property type="entry name" value="MFS_dom"/>
</dbReference>
<dbReference type="Proteomes" id="UP000199202">
    <property type="component" value="Unassembled WGS sequence"/>
</dbReference>
<protein>
    <submittedName>
        <fullName evidence="7">Major Facilitator Superfamily protein</fullName>
    </submittedName>
</protein>
<dbReference type="Pfam" id="PF07690">
    <property type="entry name" value="MFS_1"/>
    <property type="match status" value="1"/>
</dbReference>
<dbReference type="PROSITE" id="PS50850">
    <property type="entry name" value="MFS"/>
    <property type="match status" value="1"/>
</dbReference>
<comment type="subcellular location">
    <subcellularLocation>
        <location evidence="1">Cell membrane</location>
        <topology evidence="1">Multi-pass membrane protein</topology>
    </subcellularLocation>
</comment>
<evidence type="ECO:0000256" key="3">
    <source>
        <dbReference type="ARBA" id="ARBA00022989"/>
    </source>
</evidence>
<keyword evidence="2 5" id="KW-0812">Transmembrane</keyword>
<feature type="transmembrane region" description="Helical" evidence="5">
    <location>
        <begin position="380"/>
        <end position="397"/>
    </location>
</feature>
<feature type="domain" description="Major facilitator superfamily (MFS) profile" evidence="6">
    <location>
        <begin position="224"/>
        <end position="413"/>
    </location>
</feature>
<sequence>MSAVPAHAVPGTCRVVRRGRSLAVLTLGAATMQAAVMVASTASTLMFAGAFGDRWGGLPPTAGVAGVAAGSIGLTWLMRLTGRRSGLITAYAVAAAGAGVAVAGVLFEPLLVVAGLFLLGVGNAGSQLARYAGADLYPAARQGFALSAVAWAGTIGAVGGPAMLAPATAVADAAGLPAMAGVFLLALAAAAVAGLVTTGVHRSATPVRRGGQATAPPRLLAAPAIRIALVAMVASHVVMVALMVAAPLHLDHHGHGLGAVGAVISLHVLGMYALAPLSGRLTDRYGSRRVLVAGVATIGASAVVLVGAAHLSEPWFAVALFALGYGWSMSMVAGSALLVRDVPPAERLRVQGRVEAWVWGAAALAALMSSQLLALGGYRLLATVCVALVAATVLSILRTRVTPGPAVMSGRPR</sequence>
<evidence type="ECO:0000256" key="2">
    <source>
        <dbReference type="ARBA" id="ARBA00022692"/>
    </source>
</evidence>
<dbReference type="GO" id="GO:0022857">
    <property type="term" value="F:transmembrane transporter activity"/>
    <property type="evidence" value="ECO:0007669"/>
    <property type="project" value="InterPro"/>
</dbReference>
<feature type="transmembrane region" description="Helical" evidence="5">
    <location>
        <begin position="176"/>
        <end position="198"/>
    </location>
</feature>
<feature type="transmembrane region" description="Helical" evidence="5">
    <location>
        <begin position="315"/>
        <end position="336"/>
    </location>
</feature>
<dbReference type="RefSeq" id="WP_090933398.1">
    <property type="nucleotide sequence ID" value="NZ_FNDJ01000008.1"/>
</dbReference>
<evidence type="ECO:0000256" key="1">
    <source>
        <dbReference type="ARBA" id="ARBA00004651"/>
    </source>
</evidence>
<organism evidence="7 8">
    <name type="scientific">Nonomuraea jiangxiensis</name>
    <dbReference type="NCBI Taxonomy" id="633440"/>
    <lineage>
        <taxon>Bacteria</taxon>
        <taxon>Bacillati</taxon>
        <taxon>Actinomycetota</taxon>
        <taxon>Actinomycetes</taxon>
        <taxon>Streptosporangiales</taxon>
        <taxon>Streptosporangiaceae</taxon>
        <taxon>Nonomuraea</taxon>
    </lineage>
</organism>
<name>A0A1G8QSW3_9ACTN</name>
<dbReference type="OrthoDB" id="9776171at2"/>
<dbReference type="STRING" id="633440.SAMN05421869_108351"/>
<evidence type="ECO:0000256" key="5">
    <source>
        <dbReference type="SAM" id="Phobius"/>
    </source>
</evidence>
<dbReference type="Gene3D" id="1.20.1250.20">
    <property type="entry name" value="MFS general substrate transporter like domains"/>
    <property type="match status" value="1"/>
</dbReference>
<feature type="transmembrane region" description="Helical" evidence="5">
    <location>
        <begin position="356"/>
        <end position="374"/>
    </location>
</feature>
<feature type="transmembrane region" description="Helical" evidence="5">
    <location>
        <begin position="144"/>
        <end position="164"/>
    </location>
</feature>
<keyword evidence="4 5" id="KW-0472">Membrane</keyword>
<feature type="transmembrane region" description="Helical" evidence="5">
    <location>
        <begin position="257"/>
        <end position="278"/>
    </location>
</feature>
<dbReference type="SUPFAM" id="SSF103473">
    <property type="entry name" value="MFS general substrate transporter"/>
    <property type="match status" value="1"/>
</dbReference>
<keyword evidence="8" id="KW-1185">Reference proteome</keyword>
<dbReference type="InterPro" id="IPR011701">
    <property type="entry name" value="MFS"/>
</dbReference>
<feature type="transmembrane region" description="Helical" evidence="5">
    <location>
        <begin position="113"/>
        <end position="132"/>
    </location>
</feature>
<dbReference type="PANTHER" id="PTHR23534:SF1">
    <property type="entry name" value="MAJOR FACILITATOR SUPERFAMILY PROTEIN"/>
    <property type="match status" value="1"/>
</dbReference>
<feature type="transmembrane region" description="Helical" evidence="5">
    <location>
        <begin position="22"/>
        <end position="51"/>
    </location>
</feature>
<evidence type="ECO:0000313" key="7">
    <source>
        <dbReference type="EMBL" id="SDJ07824.1"/>
    </source>
</evidence>
<gene>
    <name evidence="7" type="ORF">SAMN05421869_108351</name>
</gene>
<feature type="transmembrane region" description="Helical" evidence="5">
    <location>
        <begin position="89"/>
        <end position="107"/>
    </location>
</feature>
<reference evidence="7 8" key="1">
    <citation type="submission" date="2016-10" db="EMBL/GenBank/DDBJ databases">
        <authorList>
            <person name="de Groot N.N."/>
        </authorList>
    </citation>
    <scope>NUCLEOTIDE SEQUENCE [LARGE SCALE GENOMIC DNA]</scope>
    <source>
        <strain evidence="7 8">CGMCC 4.6533</strain>
    </source>
</reference>